<organism evidence="2 3">
    <name type="scientific">Linum trigynum</name>
    <dbReference type="NCBI Taxonomy" id="586398"/>
    <lineage>
        <taxon>Eukaryota</taxon>
        <taxon>Viridiplantae</taxon>
        <taxon>Streptophyta</taxon>
        <taxon>Embryophyta</taxon>
        <taxon>Tracheophyta</taxon>
        <taxon>Spermatophyta</taxon>
        <taxon>Magnoliopsida</taxon>
        <taxon>eudicotyledons</taxon>
        <taxon>Gunneridae</taxon>
        <taxon>Pentapetalae</taxon>
        <taxon>rosids</taxon>
        <taxon>fabids</taxon>
        <taxon>Malpighiales</taxon>
        <taxon>Linaceae</taxon>
        <taxon>Linum</taxon>
    </lineage>
</organism>
<feature type="compositionally biased region" description="Gly residues" evidence="1">
    <location>
        <begin position="123"/>
        <end position="133"/>
    </location>
</feature>
<proteinExistence type="predicted"/>
<evidence type="ECO:0000313" key="3">
    <source>
        <dbReference type="Proteomes" id="UP001497516"/>
    </source>
</evidence>
<keyword evidence="3" id="KW-1185">Reference proteome</keyword>
<gene>
    <name evidence="2" type="ORF">LTRI10_LOCUS18042</name>
</gene>
<name>A0AAV2DRY6_9ROSI</name>
<evidence type="ECO:0000256" key="1">
    <source>
        <dbReference type="SAM" id="MobiDB-lite"/>
    </source>
</evidence>
<dbReference type="AlphaFoldDB" id="A0AAV2DRY6"/>
<reference evidence="2 3" key="1">
    <citation type="submission" date="2024-04" db="EMBL/GenBank/DDBJ databases">
        <authorList>
            <person name="Fracassetti M."/>
        </authorList>
    </citation>
    <scope>NUCLEOTIDE SEQUENCE [LARGE SCALE GENOMIC DNA]</scope>
</reference>
<evidence type="ECO:0000313" key="2">
    <source>
        <dbReference type="EMBL" id="CAL1376302.1"/>
    </source>
</evidence>
<sequence>MVVVSTWQISDAEHSASSAPAAYSVALSEILRISSTPLTAALRSEHRVPTTTISTIAAKFTRASIDEWNCKFARNPTLDGLEAIPTQTALPRGTSREPPAPRGGAAPAAAAAKCDPNQNLPGIVGGNHGATLV</sequence>
<dbReference type="Proteomes" id="UP001497516">
    <property type="component" value="Chromosome 3"/>
</dbReference>
<protein>
    <submittedName>
        <fullName evidence="2">Uncharacterized protein</fullName>
    </submittedName>
</protein>
<accession>A0AAV2DRY6</accession>
<feature type="compositionally biased region" description="Low complexity" evidence="1">
    <location>
        <begin position="102"/>
        <end position="112"/>
    </location>
</feature>
<dbReference type="EMBL" id="OZ034816">
    <property type="protein sequence ID" value="CAL1376302.1"/>
    <property type="molecule type" value="Genomic_DNA"/>
</dbReference>
<feature type="region of interest" description="Disordered" evidence="1">
    <location>
        <begin position="82"/>
        <end position="133"/>
    </location>
</feature>